<dbReference type="InterPro" id="IPR050090">
    <property type="entry name" value="Tyrosine_recombinase_XerCD"/>
</dbReference>
<evidence type="ECO:0000256" key="3">
    <source>
        <dbReference type="ARBA" id="ARBA00023172"/>
    </source>
</evidence>
<evidence type="ECO:0000256" key="1">
    <source>
        <dbReference type="ARBA" id="ARBA00022908"/>
    </source>
</evidence>
<dbReference type="Gene3D" id="1.10.443.10">
    <property type="entry name" value="Intergrase catalytic core"/>
    <property type="match status" value="1"/>
</dbReference>
<keyword evidence="3" id="KW-0233">DNA recombination</keyword>
<dbReference type="GO" id="GO:0015074">
    <property type="term" value="P:DNA integration"/>
    <property type="evidence" value="ECO:0007669"/>
    <property type="project" value="UniProtKB-KW"/>
</dbReference>
<evidence type="ECO:0000313" key="6">
    <source>
        <dbReference type="Proteomes" id="UP000494115"/>
    </source>
</evidence>
<dbReference type="RefSeq" id="WP_175104460.1">
    <property type="nucleotide sequence ID" value="NZ_CADIKM010000006.1"/>
</dbReference>
<evidence type="ECO:0000313" key="5">
    <source>
        <dbReference type="EMBL" id="CAB3784719.1"/>
    </source>
</evidence>
<proteinExistence type="predicted"/>
<reference evidence="5 6" key="1">
    <citation type="submission" date="2020-04" db="EMBL/GenBank/DDBJ databases">
        <authorList>
            <person name="De Canck E."/>
        </authorList>
    </citation>
    <scope>NUCLEOTIDE SEQUENCE [LARGE SCALE GENOMIC DNA]</scope>
    <source>
        <strain evidence="5 6">LMG 28138</strain>
    </source>
</reference>
<dbReference type="InterPro" id="IPR010998">
    <property type="entry name" value="Integrase_recombinase_N"/>
</dbReference>
<dbReference type="Pfam" id="PF00589">
    <property type="entry name" value="Phage_integrase"/>
    <property type="match status" value="1"/>
</dbReference>
<protein>
    <recommendedName>
        <fullName evidence="4">Tyr recombinase domain-containing protein</fullName>
    </recommendedName>
</protein>
<dbReference type="GO" id="GO:0003677">
    <property type="term" value="F:DNA binding"/>
    <property type="evidence" value="ECO:0007669"/>
    <property type="project" value="UniProtKB-KW"/>
</dbReference>
<dbReference type="PROSITE" id="PS51898">
    <property type="entry name" value="TYR_RECOMBINASE"/>
    <property type="match status" value="1"/>
</dbReference>
<accession>A0A6S7BD40</accession>
<evidence type="ECO:0000259" key="4">
    <source>
        <dbReference type="PROSITE" id="PS51898"/>
    </source>
</evidence>
<dbReference type="InterPro" id="IPR002104">
    <property type="entry name" value="Integrase_catalytic"/>
</dbReference>
<dbReference type="EMBL" id="CADIKM010000006">
    <property type="protein sequence ID" value="CAB3784719.1"/>
    <property type="molecule type" value="Genomic_DNA"/>
</dbReference>
<dbReference type="InterPro" id="IPR011010">
    <property type="entry name" value="DNA_brk_join_enz"/>
</dbReference>
<sequence length="347" mass="39348">MASFIKRGDVWRALIRRPALGISMSESFKNKADAVAWATKIEHEINVGKHKVGSSRTVADAMHEYEKRVSPTKRANRWEAIRFAAFIRDFPDLAATKLTDISPQHMGKWRDARLAGVPARGIKPVGSATVLRDINLFSHVFTTARDEWKWISESPFKGVRRPTEPHPRVCRITDKEVESLLSALGYEHDQTPKTKSARIGAMLVWAIETAMRSGEIVDLRWDRINTEKRFAHLPRTKTDVPRDVPLSARALKILEQFEPLKKEFDGHVFGVSNSLRDALFRKAKKAAMLPDINFHDARREALTRLAKIFNVMELAKISGHKDVRILQSVYFAPTAADLADKLHQTST</sequence>
<dbReference type="Proteomes" id="UP000494115">
    <property type="component" value="Unassembled WGS sequence"/>
</dbReference>
<gene>
    <name evidence="5" type="ORF">LMG28138_01865</name>
</gene>
<evidence type="ECO:0000256" key="2">
    <source>
        <dbReference type="ARBA" id="ARBA00023125"/>
    </source>
</evidence>
<dbReference type="GO" id="GO:0006310">
    <property type="term" value="P:DNA recombination"/>
    <property type="evidence" value="ECO:0007669"/>
    <property type="project" value="UniProtKB-KW"/>
</dbReference>
<organism evidence="5 6">
    <name type="scientific">Pararobbsia alpina</name>
    <dbReference type="NCBI Taxonomy" id="621374"/>
    <lineage>
        <taxon>Bacteria</taxon>
        <taxon>Pseudomonadati</taxon>
        <taxon>Pseudomonadota</taxon>
        <taxon>Betaproteobacteria</taxon>
        <taxon>Burkholderiales</taxon>
        <taxon>Burkholderiaceae</taxon>
        <taxon>Pararobbsia</taxon>
    </lineage>
</organism>
<dbReference type="InterPro" id="IPR013762">
    <property type="entry name" value="Integrase-like_cat_sf"/>
</dbReference>
<dbReference type="CDD" id="cd00796">
    <property type="entry name" value="INT_Rci_Hp1_C"/>
    <property type="match status" value="1"/>
</dbReference>
<dbReference type="PANTHER" id="PTHR30349:SF94">
    <property type="entry name" value="INTEGRASE_RECOMBINASE HI_1414-RELATED"/>
    <property type="match status" value="1"/>
</dbReference>
<dbReference type="AlphaFoldDB" id="A0A6S7BD40"/>
<dbReference type="SUPFAM" id="SSF56349">
    <property type="entry name" value="DNA breaking-rejoining enzymes"/>
    <property type="match status" value="1"/>
</dbReference>
<name>A0A6S7BD40_9BURK</name>
<feature type="domain" description="Tyr recombinase" evidence="4">
    <location>
        <begin position="167"/>
        <end position="343"/>
    </location>
</feature>
<dbReference type="Gene3D" id="1.10.150.130">
    <property type="match status" value="1"/>
</dbReference>
<keyword evidence="1" id="KW-0229">DNA integration</keyword>
<keyword evidence="2" id="KW-0238">DNA-binding</keyword>
<dbReference type="PANTHER" id="PTHR30349">
    <property type="entry name" value="PHAGE INTEGRASE-RELATED"/>
    <property type="match status" value="1"/>
</dbReference>
<keyword evidence="6" id="KW-1185">Reference proteome</keyword>